<dbReference type="InterPro" id="IPR013783">
    <property type="entry name" value="Ig-like_fold"/>
</dbReference>
<evidence type="ECO:0000313" key="17">
    <source>
        <dbReference type="EMBL" id="VFV36877.1"/>
    </source>
</evidence>
<name>A0A485NWW4_LYNPA</name>
<dbReference type="SUPFAM" id="SSF49265">
    <property type="entry name" value="Fibronectin type III"/>
    <property type="match status" value="2"/>
</dbReference>
<keyword evidence="6 13" id="KW-0472">Membrane</keyword>
<evidence type="ECO:0000256" key="9">
    <source>
        <dbReference type="ARBA" id="ARBA00023180"/>
    </source>
</evidence>
<comment type="subcellular location">
    <subcellularLocation>
        <location evidence="1">Membrane</location>
        <topology evidence="1">Single-pass type I membrane protein</topology>
    </subcellularLocation>
</comment>
<organism evidence="17 18">
    <name type="scientific">Lynx pardinus</name>
    <name type="common">Iberian lynx</name>
    <name type="synonym">Felis pardina</name>
    <dbReference type="NCBI Taxonomy" id="191816"/>
    <lineage>
        <taxon>Eukaryota</taxon>
        <taxon>Metazoa</taxon>
        <taxon>Chordata</taxon>
        <taxon>Craniata</taxon>
        <taxon>Vertebrata</taxon>
        <taxon>Euteleostomi</taxon>
        <taxon>Mammalia</taxon>
        <taxon>Eutheria</taxon>
        <taxon>Laurasiatheria</taxon>
        <taxon>Carnivora</taxon>
        <taxon>Feliformia</taxon>
        <taxon>Felidae</taxon>
        <taxon>Felinae</taxon>
        <taxon>Lynx</taxon>
    </lineage>
</organism>
<keyword evidence="7" id="KW-1015">Disulfide bond</keyword>
<evidence type="ECO:0000256" key="3">
    <source>
        <dbReference type="ARBA" id="ARBA00022692"/>
    </source>
</evidence>
<keyword evidence="9" id="KW-0325">Glycoprotein</keyword>
<dbReference type="PANTHER" id="PTHR23037">
    <property type="entry name" value="CYTOKINE RECEPTOR"/>
    <property type="match status" value="1"/>
</dbReference>
<evidence type="ECO:0000256" key="4">
    <source>
        <dbReference type="ARBA" id="ARBA00022729"/>
    </source>
</evidence>
<evidence type="ECO:0000259" key="16">
    <source>
        <dbReference type="Pfam" id="PF21605"/>
    </source>
</evidence>
<keyword evidence="18" id="KW-1185">Reference proteome</keyword>
<dbReference type="Pfam" id="PF21605">
    <property type="entry name" value="CRLF2-like_D2"/>
    <property type="match status" value="1"/>
</dbReference>
<dbReference type="Pfam" id="PF21604">
    <property type="entry name" value="CRLF2_D1"/>
    <property type="match status" value="1"/>
</dbReference>
<evidence type="ECO:0000256" key="1">
    <source>
        <dbReference type="ARBA" id="ARBA00004479"/>
    </source>
</evidence>
<dbReference type="PANTHER" id="PTHR23037:SF28">
    <property type="entry name" value="ERYTHROPOIETIN RECEPTOR"/>
    <property type="match status" value="1"/>
</dbReference>
<evidence type="ECO:0000256" key="14">
    <source>
        <dbReference type="SAM" id="SignalP"/>
    </source>
</evidence>
<dbReference type="GO" id="GO:0004896">
    <property type="term" value="F:cytokine receptor activity"/>
    <property type="evidence" value="ECO:0007669"/>
    <property type="project" value="TreeGrafter"/>
</dbReference>
<reference evidence="17 18" key="1">
    <citation type="submission" date="2019-01" db="EMBL/GenBank/DDBJ databases">
        <authorList>
            <person name="Alioto T."/>
            <person name="Alioto T."/>
        </authorList>
    </citation>
    <scope>NUCLEOTIDE SEQUENCE [LARGE SCALE GENOMIC DNA]</scope>
</reference>
<evidence type="ECO:0000256" key="2">
    <source>
        <dbReference type="ARBA" id="ARBA00008159"/>
    </source>
</evidence>
<dbReference type="GO" id="GO:0009897">
    <property type="term" value="C:external side of plasma membrane"/>
    <property type="evidence" value="ECO:0007669"/>
    <property type="project" value="TreeGrafter"/>
</dbReference>
<keyword evidence="5 13" id="KW-1133">Transmembrane helix</keyword>
<feature type="domain" description="Cytokine receptor-like factor 2-like D2" evidence="16">
    <location>
        <begin position="119"/>
        <end position="212"/>
    </location>
</feature>
<evidence type="ECO:0000313" key="18">
    <source>
        <dbReference type="Proteomes" id="UP000386466"/>
    </source>
</evidence>
<feature type="transmembrane region" description="Helical" evidence="13">
    <location>
        <begin position="227"/>
        <end position="247"/>
    </location>
</feature>
<evidence type="ECO:0000256" key="11">
    <source>
        <dbReference type="ARBA" id="ARBA00068087"/>
    </source>
</evidence>
<proteinExistence type="inferred from homology"/>
<dbReference type="InterPro" id="IPR048651">
    <property type="entry name" value="CRLF2-like_D1"/>
</dbReference>
<dbReference type="Gene3D" id="2.60.40.10">
    <property type="entry name" value="Immunoglobulins"/>
    <property type="match status" value="2"/>
</dbReference>
<dbReference type="EMBL" id="CAAGRJ010023395">
    <property type="protein sequence ID" value="VFV36877.1"/>
    <property type="molecule type" value="Genomic_DNA"/>
</dbReference>
<gene>
    <name evidence="17" type="ORF">LYPA_23C022240</name>
</gene>
<evidence type="ECO:0000256" key="5">
    <source>
        <dbReference type="ARBA" id="ARBA00022989"/>
    </source>
</evidence>
<evidence type="ECO:0000256" key="10">
    <source>
        <dbReference type="ARBA" id="ARBA00058201"/>
    </source>
</evidence>
<comment type="similarity">
    <text evidence="2">Belongs to the type I cytokine receptor family. Type 5 subfamily.</text>
</comment>
<sequence>MRTVFLPCAAAALFLLGRATASGDAGQEPVLQVRIINFNFETVQVTWSPRRYSGTNLTFVYKLSSDEASRPCCNYIVHESHTAGCLLEARKDEILCFSLGNGTDILFQKCEWISAYLKPSSPEDLSFRWHEDAVTVTCSDLPYKRLVYEIQYKSIFDTEWQSKEGETCNVTMQGLDSEKCYFFRARVKTLESSYGSDTYPSDWSKVTHQQRGELRDSCQEKKLFPKFILICGMIALLTVSLLLLSLWKVRRLHKCLMPSVPDPKLTFPGLFELHQGNFQEWIKDTQNVSHVAKTEATEQECVPEETLVVQLQKAEAEMPIVTTGPLCPPTEGEEASGDASPVACQPPQGGEVVSLGGFTFVMTDNSYMLL</sequence>
<dbReference type="Proteomes" id="UP000386466">
    <property type="component" value="Unassembled WGS sequence"/>
</dbReference>
<protein>
    <recommendedName>
        <fullName evidence="11">Cytokine receptor-like factor 2</fullName>
    </recommendedName>
    <alternativeName>
        <fullName evidence="12">Thymic stromal lymphopoietin protein receptor</fullName>
    </alternativeName>
</protein>
<evidence type="ECO:0000256" key="7">
    <source>
        <dbReference type="ARBA" id="ARBA00023157"/>
    </source>
</evidence>
<keyword evidence="4 14" id="KW-0732">Signal</keyword>
<feature type="chain" id="PRO_5019755324" description="Cytokine receptor-like factor 2" evidence="14">
    <location>
        <begin position="22"/>
        <end position="370"/>
    </location>
</feature>
<evidence type="ECO:0000256" key="12">
    <source>
        <dbReference type="ARBA" id="ARBA00077227"/>
    </source>
</evidence>
<comment type="function">
    <text evidence="10">Receptor for thymic stromal lymphopoietin (TSLP). Forms a functional complex with TSLP and IL7R which is capable of stimulating cell proliferation through activation of STAT3 and STAT5. Also activates JAK2. Implicated in the development of the hematopoietic system.</text>
</comment>
<evidence type="ECO:0000256" key="13">
    <source>
        <dbReference type="SAM" id="Phobius"/>
    </source>
</evidence>
<dbReference type="CDD" id="cd00063">
    <property type="entry name" value="FN3"/>
    <property type="match status" value="1"/>
</dbReference>
<keyword evidence="3 13" id="KW-0812">Transmembrane</keyword>
<dbReference type="AlphaFoldDB" id="A0A485NWW4"/>
<feature type="domain" description="Cytokine receptor-like factor 2-like D1" evidence="15">
    <location>
        <begin position="37"/>
        <end position="87"/>
    </location>
</feature>
<dbReference type="InterPro" id="IPR048648">
    <property type="entry name" value="CRLF2-like_D2"/>
</dbReference>
<accession>A0A485NWW4</accession>
<dbReference type="FunFam" id="2.60.40.10:FF:001547">
    <property type="entry name" value="Cytokine receptor-like factor 2"/>
    <property type="match status" value="1"/>
</dbReference>
<evidence type="ECO:0000256" key="8">
    <source>
        <dbReference type="ARBA" id="ARBA00023170"/>
    </source>
</evidence>
<evidence type="ECO:0000259" key="15">
    <source>
        <dbReference type="Pfam" id="PF21604"/>
    </source>
</evidence>
<feature type="signal peptide" evidence="14">
    <location>
        <begin position="1"/>
        <end position="21"/>
    </location>
</feature>
<evidence type="ECO:0000256" key="6">
    <source>
        <dbReference type="ARBA" id="ARBA00023136"/>
    </source>
</evidence>
<dbReference type="InterPro" id="IPR036116">
    <property type="entry name" value="FN3_sf"/>
</dbReference>
<keyword evidence="8" id="KW-0675">Receptor</keyword>
<dbReference type="InterPro" id="IPR003961">
    <property type="entry name" value="FN3_dom"/>
</dbReference>